<dbReference type="InterPro" id="IPR052564">
    <property type="entry name" value="N-acetyltrans/Recomb-assoc"/>
</dbReference>
<dbReference type="PANTHER" id="PTHR43451">
    <property type="entry name" value="ACETYLTRANSFERASE (GNAT) FAMILY PROTEIN"/>
    <property type="match status" value="1"/>
</dbReference>
<dbReference type="CDD" id="cd04301">
    <property type="entry name" value="NAT_SF"/>
    <property type="match status" value="1"/>
</dbReference>
<dbReference type="Pfam" id="PF13673">
    <property type="entry name" value="Acetyltransf_10"/>
    <property type="match status" value="1"/>
</dbReference>
<dbReference type="EMBL" id="NGMM01000002">
    <property type="protein sequence ID" value="OTP17497.1"/>
    <property type="molecule type" value="Genomic_DNA"/>
</dbReference>
<evidence type="ECO:0000313" key="2">
    <source>
        <dbReference type="EMBL" id="OTP17497.1"/>
    </source>
</evidence>
<dbReference type="InterPro" id="IPR000182">
    <property type="entry name" value="GNAT_dom"/>
</dbReference>
<reference evidence="3" key="3">
    <citation type="submission" date="2024-03" db="EMBL/GenBank/DDBJ databases">
        <title>The Genome Sequence of Enterococcus sp. DIV0242b.</title>
        <authorList>
            <consortium name="The Broad Institute Genomics Platform"/>
            <consortium name="The Broad Institute Microbial Omics Core"/>
            <consortium name="The Broad Institute Genomic Center for Infectious Diseases"/>
            <person name="Earl A."/>
            <person name="Manson A."/>
            <person name="Gilmore M."/>
            <person name="Schwartman J."/>
            <person name="Shea T."/>
            <person name="Abouelleil A."/>
            <person name="Cao P."/>
            <person name="Chapman S."/>
            <person name="Cusick C."/>
            <person name="Young S."/>
            <person name="Neafsey D."/>
            <person name="Nusbaum C."/>
            <person name="Birren B."/>
        </authorList>
    </citation>
    <scope>NUCLEOTIDE SEQUENCE</scope>
    <source>
        <strain evidence="3">9E7_DIV0242</strain>
    </source>
</reference>
<gene>
    <name evidence="2" type="ORF">A5888_001635</name>
    <name evidence="3" type="ORF">A5888_002872</name>
</gene>
<dbReference type="GO" id="GO:0016747">
    <property type="term" value="F:acyltransferase activity, transferring groups other than amino-acyl groups"/>
    <property type="evidence" value="ECO:0007669"/>
    <property type="project" value="InterPro"/>
</dbReference>
<dbReference type="SUPFAM" id="SSF55729">
    <property type="entry name" value="Acyl-CoA N-acyltransferases (Nat)"/>
    <property type="match status" value="1"/>
</dbReference>
<dbReference type="Proteomes" id="UP000195141">
    <property type="component" value="Chromosome"/>
</dbReference>
<dbReference type="PANTHER" id="PTHR43451:SF1">
    <property type="entry name" value="ACETYLTRANSFERASE"/>
    <property type="match status" value="1"/>
</dbReference>
<organism evidence="2">
    <name type="scientific">Candidatus Enterococcus clewellii</name>
    <dbReference type="NCBI Taxonomy" id="1834193"/>
    <lineage>
        <taxon>Bacteria</taxon>
        <taxon>Bacillati</taxon>
        <taxon>Bacillota</taxon>
        <taxon>Bacilli</taxon>
        <taxon>Lactobacillales</taxon>
        <taxon>Enterococcaceae</taxon>
        <taxon>Enterococcus</taxon>
    </lineage>
</organism>
<feature type="domain" description="N-acetyltransferase" evidence="1">
    <location>
        <begin position="11"/>
        <end position="154"/>
    </location>
</feature>
<dbReference type="PROSITE" id="PS51186">
    <property type="entry name" value="GNAT"/>
    <property type="match status" value="1"/>
</dbReference>
<dbReference type="Gene3D" id="3.40.630.30">
    <property type="match status" value="1"/>
</dbReference>
<evidence type="ECO:0000313" key="4">
    <source>
        <dbReference type="Proteomes" id="UP000195141"/>
    </source>
</evidence>
<sequence>MVIQKIESTSSEVPKALALVWQTFLEFEAPDYSEQGIQEFKEFIALSTIRNKLANEELVLWGFYEEKKLLGVIAVRENNHISLLFVDKDHHYKGIARKLCEAAVDYSLKKGNKRITVNSSPYAVTAYHKLGFTPTDKEQSINGIRFLPMESLLRDKSVNNKKG</sequence>
<protein>
    <recommendedName>
        <fullName evidence="1">N-acetyltransferase domain-containing protein</fullName>
    </recommendedName>
</protein>
<dbReference type="AlphaFoldDB" id="A0A242K8V6"/>
<reference evidence="3" key="2">
    <citation type="submission" date="2017-05" db="EMBL/GenBank/DDBJ databases">
        <authorList>
            <consortium name="The Broad Institute Genomics Platform"/>
            <consortium name="The Broad Institute Genomic Center for Infectious Diseases"/>
            <person name="Earl A."/>
            <person name="Manson A."/>
            <person name="Schwartman J."/>
            <person name="Gilmore M."/>
            <person name="Abouelleil A."/>
            <person name="Cao P."/>
            <person name="Chapman S."/>
            <person name="Cusick C."/>
            <person name="Shea T."/>
            <person name="Young S."/>
            <person name="Neafsey D."/>
            <person name="Nusbaum C."/>
            <person name="Birren B."/>
        </authorList>
    </citation>
    <scope>NUCLEOTIDE SEQUENCE</scope>
    <source>
        <strain evidence="3">9E7_DIV0242</strain>
    </source>
</reference>
<reference evidence="2" key="1">
    <citation type="submission" date="2017-05" db="EMBL/GenBank/DDBJ databases">
        <title>The Genome Sequence of Enterococcus sp. 9E7_DIV0242.</title>
        <authorList>
            <consortium name="The Broad Institute Genomics Platform"/>
            <consortium name="The Broad Institute Genomic Center for Infectious Diseases"/>
            <person name="Earl A."/>
            <person name="Manson A."/>
            <person name="Schwartman J."/>
            <person name="Gilmore M."/>
            <person name="Abouelleil A."/>
            <person name="Cao P."/>
            <person name="Chapman S."/>
            <person name="Cusick C."/>
            <person name="Shea T."/>
            <person name="Young S."/>
            <person name="Neafsey D."/>
            <person name="Nusbaum C."/>
            <person name="Birren B."/>
        </authorList>
    </citation>
    <scope>NUCLEOTIDE SEQUENCE [LARGE SCALE GENOMIC DNA]</scope>
    <source>
        <strain evidence="2">9E7_DIV0242</strain>
    </source>
</reference>
<evidence type="ECO:0000313" key="3">
    <source>
        <dbReference type="EMBL" id="WYJ91104.1"/>
    </source>
</evidence>
<accession>A0A242K8V6</accession>
<proteinExistence type="predicted"/>
<evidence type="ECO:0000259" key="1">
    <source>
        <dbReference type="PROSITE" id="PS51186"/>
    </source>
</evidence>
<dbReference type="EMBL" id="CP147247">
    <property type="protein sequence ID" value="WYJ91104.1"/>
    <property type="molecule type" value="Genomic_DNA"/>
</dbReference>
<keyword evidence="4" id="KW-1185">Reference proteome</keyword>
<dbReference type="OrthoDB" id="46888at2"/>
<dbReference type="InterPro" id="IPR016181">
    <property type="entry name" value="Acyl_CoA_acyltransferase"/>
</dbReference>
<name>A0A242K8V6_9ENTE</name>